<evidence type="ECO:0000256" key="1">
    <source>
        <dbReference type="ARBA" id="ARBA00004245"/>
    </source>
</evidence>
<evidence type="ECO:0000256" key="6">
    <source>
        <dbReference type="PROSITE-ProRule" id="PRU00192"/>
    </source>
</evidence>
<keyword evidence="2 6" id="KW-0728">SH3 domain</keyword>
<feature type="compositionally biased region" description="Low complexity" evidence="8">
    <location>
        <begin position="309"/>
        <end position="321"/>
    </location>
</feature>
<dbReference type="AlphaFoldDB" id="A0A9N9ELE2"/>
<dbReference type="SMART" id="SM00326">
    <property type="entry name" value="SH3"/>
    <property type="match status" value="1"/>
</dbReference>
<evidence type="ECO:0000256" key="4">
    <source>
        <dbReference type="ARBA" id="ARBA00022553"/>
    </source>
</evidence>
<dbReference type="PANTHER" id="PTHR23065:SF7">
    <property type="entry name" value="NOSTRIN, ISOFORM H"/>
    <property type="match status" value="1"/>
</dbReference>
<feature type="region of interest" description="Disordered" evidence="8">
    <location>
        <begin position="494"/>
        <end position="561"/>
    </location>
</feature>
<evidence type="ECO:0000256" key="8">
    <source>
        <dbReference type="SAM" id="MobiDB-lite"/>
    </source>
</evidence>
<dbReference type="Proteomes" id="UP000789759">
    <property type="component" value="Unassembled WGS sequence"/>
</dbReference>
<reference evidence="11" key="1">
    <citation type="submission" date="2021-06" db="EMBL/GenBank/DDBJ databases">
        <authorList>
            <person name="Kallberg Y."/>
            <person name="Tangrot J."/>
            <person name="Rosling A."/>
        </authorList>
    </citation>
    <scope>NUCLEOTIDE SEQUENCE</scope>
    <source>
        <strain evidence="11">FL966</strain>
    </source>
</reference>
<evidence type="ECO:0000256" key="5">
    <source>
        <dbReference type="ARBA" id="ARBA00023212"/>
    </source>
</evidence>
<feature type="region of interest" description="Disordered" evidence="8">
    <location>
        <begin position="270"/>
        <end position="321"/>
    </location>
</feature>
<evidence type="ECO:0000256" key="2">
    <source>
        <dbReference type="ARBA" id="ARBA00022443"/>
    </source>
</evidence>
<protein>
    <submittedName>
        <fullName evidence="11">23105_t:CDS:1</fullName>
    </submittedName>
</protein>
<feature type="compositionally biased region" description="Polar residues" evidence="8">
    <location>
        <begin position="296"/>
        <end position="308"/>
    </location>
</feature>
<feature type="compositionally biased region" description="Polar residues" evidence="8">
    <location>
        <begin position="422"/>
        <end position="468"/>
    </location>
</feature>
<dbReference type="InterPro" id="IPR001452">
    <property type="entry name" value="SH3_domain"/>
</dbReference>
<dbReference type="OrthoDB" id="27823at2759"/>
<feature type="domain" description="F-BAR" evidence="10">
    <location>
        <begin position="15"/>
        <end position="266"/>
    </location>
</feature>
<keyword evidence="5" id="KW-0206">Cytoskeleton</keyword>
<sequence>MTSISQNFGAAEHQQNIFANSFWGKDDAGFDVLNTRLKQTKQTCEEIKNLFHERALIEEEYAKRLSKLSKIPFGKDEIGTLHDALETVRQELETTAKEHIGLSQKIRAELEQELTNFITKQKEKRKLQQSVVEGSLRNKQTQISFVQKYESECLKLPELFESKKTVTGKDLEKLNSKIEKTQLATKAADQEYIQMVKIAADATQKWNDDWRLACEKFQHLEEDRIEFLKQGLWNYANLISSICRIRVSLENCNVDKDIQTFVKEYATGSEIPGENGTRYRRASYVSPPSTDKPIGNPQSTQNANYNLRSTTTSSQSSQGTGMNYKSLYNYLPFERSDRASMYANTSSASPRGTIKDSALPQTPIEEVEEPDPIDPGQQTILAVGSNMFEVQATNENLKNDIKSSSSSPILKTSESVKDESFISPTTVSQLNNQKTEYGSMEKSQSPIPYDQPSDSSSIPLQVTPETSSSPIINTQHQEIQEIQTHRQNSLRTLEGISSQNFQKPSVSGPGDLRRQSSNPVIGSDSSQPNIQGPGDVRKHPITQSPRHQHLAQQSNYQRNESPIDDLARSNTIRTASSSGSNNSIGIQLDARGRVKQDDMAEAYYDRQNQYYQQQPIRPNGSTYSTIPSNSIPYGQGYNQSTMNNSQDPRVSSPGSSINVVRSNTFNARPRTQYSQSMYSNPGFYNVPYDPRRPPPQQAFNVHGFQRPNGRSIQRMDDGRHVLFLVKALYDYKTTSSEEIPFLANDVIAVLGTNPDGWWEGELLDESRKKRGLFPSNYTQVLE</sequence>
<feature type="compositionally biased region" description="Polar residues" evidence="8">
    <location>
        <begin position="615"/>
        <end position="655"/>
    </location>
</feature>
<dbReference type="InterPro" id="IPR001060">
    <property type="entry name" value="FCH_dom"/>
</dbReference>
<dbReference type="EMBL" id="CAJVQA010009036">
    <property type="protein sequence ID" value="CAG8680235.1"/>
    <property type="molecule type" value="Genomic_DNA"/>
</dbReference>
<keyword evidence="4" id="KW-0597">Phosphoprotein</keyword>
<feature type="compositionally biased region" description="Polar residues" evidence="8">
    <location>
        <begin position="494"/>
        <end position="505"/>
    </location>
</feature>
<dbReference type="InterPro" id="IPR027267">
    <property type="entry name" value="AH/BAR_dom_sf"/>
</dbReference>
<proteinExistence type="predicted"/>
<comment type="caution">
    <text evidence="11">The sequence shown here is derived from an EMBL/GenBank/DDBJ whole genome shotgun (WGS) entry which is preliminary data.</text>
</comment>
<dbReference type="PRINTS" id="PR00452">
    <property type="entry name" value="SH3DOMAIN"/>
</dbReference>
<dbReference type="GO" id="GO:0030036">
    <property type="term" value="P:actin cytoskeleton organization"/>
    <property type="evidence" value="ECO:0007669"/>
    <property type="project" value="UniProtKB-ARBA"/>
</dbReference>
<keyword evidence="7" id="KW-0175">Coiled coil</keyword>
<feature type="region of interest" description="Disordered" evidence="8">
    <location>
        <begin position="610"/>
        <end position="655"/>
    </location>
</feature>
<feature type="domain" description="SH3" evidence="9">
    <location>
        <begin position="720"/>
        <end position="782"/>
    </location>
</feature>
<gene>
    <name evidence="11" type="ORF">CPELLU_LOCUS10745</name>
</gene>
<evidence type="ECO:0000313" key="11">
    <source>
        <dbReference type="EMBL" id="CAG8680235.1"/>
    </source>
</evidence>
<accession>A0A9N9ELE2</accession>
<name>A0A9N9ELE2_9GLOM</name>
<evidence type="ECO:0000313" key="12">
    <source>
        <dbReference type="Proteomes" id="UP000789759"/>
    </source>
</evidence>
<dbReference type="PANTHER" id="PTHR23065">
    <property type="entry name" value="PROLINE-SERINE-THREONINE PHOSPHATASE INTERACTING PROTEIN 1"/>
    <property type="match status" value="1"/>
</dbReference>
<dbReference type="GO" id="GO:0009898">
    <property type="term" value="C:cytoplasmic side of plasma membrane"/>
    <property type="evidence" value="ECO:0007669"/>
    <property type="project" value="TreeGrafter"/>
</dbReference>
<dbReference type="GO" id="GO:0120104">
    <property type="term" value="C:mitotic actomyosin contractile ring, proximal layer"/>
    <property type="evidence" value="ECO:0007669"/>
    <property type="project" value="TreeGrafter"/>
</dbReference>
<dbReference type="InterPro" id="IPR036028">
    <property type="entry name" value="SH3-like_dom_sf"/>
</dbReference>
<feature type="compositionally biased region" description="Polar residues" evidence="8">
    <location>
        <begin position="515"/>
        <end position="530"/>
    </location>
</feature>
<dbReference type="CDD" id="cd00174">
    <property type="entry name" value="SH3"/>
    <property type="match status" value="1"/>
</dbReference>
<dbReference type="SUPFAM" id="SSF103657">
    <property type="entry name" value="BAR/IMD domain-like"/>
    <property type="match status" value="1"/>
</dbReference>
<dbReference type="PROSITE" id="PS51741">
    <property type="entry name" value="F_BAR"/>
    <property type="match status" value="1"/>
</dbReference>
<dbReference type="Pfam" id="PF00018">
    <property type="entry name" value="SH3_1"/>
    <property type="match status" value="1"/>
</dbReference>
<organism evidence="11 12">
    <name type="scientific">Cetraspora pellucida</name>
    <dbReference type="NCBI Taxonomy" id="1433469"/>
    <lineage>
        <taxon>Eukaryota</taxon>
        <taxon>Fungi</taxon>
        <taxon>Fungi incertae sedis</taxon>
        <taxon>Mucoromycota</taxon>
        <taxon>Glomeromycotina</taxon>
        <taxon>Glomeromycetes</taxon>
        <taxon>Diversisporales</taxon>
        <taxon>Gigasporaceae</taxon>
        <taxon>Cetraspora</taxon>
    </lineage>
</organism>
<dbReference type="InterPro" id="IPR031160">
    <property type="entry name" value="F_BAR_dom"/>
</dbReference>
<comment type="subcellular location">
    <subcellularLocation>
        <location evidence="1">Cytoplasm</location>
        <location evidence="1">Cytoskeleton</location>
    </subcellularLocation>
</comment>
<dbReference type="PROSITE" id="PS50002">
    <property type="entry name" value="SH3"/>
    <property type="match status" value="1"/>
</dbReference>
<dbReference type="SMART" id="SM00055">
    <property type="entry name" value="FCH"/>
    <property type="match status" value="1"/>
</dbReference>
<keyword evidence="3" id="KW-0963">Cytoplasm</keyword>
<dbReference type="SUPFAM" id="SSF50044">
    <property type="entry name" value="SH3-domain"/>
    <property type="match status" value="1"/>
</dbReference>
<feature type="compositionally biased region" description="Polar residues" evidence="8">
    <location>
        <begin position="541"/>
        <end position="560"/>
    </location>
</feature>
<feature type="region of interest" description="Disordered" evidence="8">
    <location>
        <begin position="399"/>
        <end position="468"/>
    </location>
</feature>
<dbReference type="Gene3D" id="2.30.30.40">
    <property type="entry name" value="SH3 Domains"/>
    <property type="match status" value="1"/>
</dbReference>
<evidence type="ECO:0000259" key="9">
    <source>
        <dbReference type="PROSITE" id="PS50002"/>
    </source>
</evidence>
<dbReference type="Pfam" id="PF00611">
    <property type="entry name" value="FCH"/>
    <property type="match status" value="1"/>
</dbReference>
<evidence type="ECO:0000259" key="10">
    <source>
        <dbReference type="PROSITE" id="PS51741"/>
    </source>
</evidence>
<dbReference type="GO" id="GO:0005543">
    <property type="term" value="F:phospholipid binding"/>
    <property type="evidence" value="ECO:0007669"/>
    <property type="project" value="TreeGrafter"/>
</dbReference>
<evidence type="ECO:0000256" key="3">
    <source>
        <dbReference type="ARBA" id="ARBA00022490"/>
    </source>
</evidence>
<dbReference type="Gene3D" id="1.20.1270.60">
    <property type="entry name" value="Arfaptin homology (AH) domain/BAR domain"/>
    <property type="match status" value="1"/>
</dbReference>
<evidence type="ECO:0000256" key="7">
    <source>
        <dbReference type="PROSITE-ProRule" id="PRU01077"/>
    </source>
</evidence>
<keyword evidence="12" id="KW-1185">Reference proteome</keyword>